<dbReference type="EMBL" id="CP007035">
    <property type="protein sequence ID" value="AHF17088.1"/>
    <property type="molecule type" value="Genomic_DNA"/>
</dbReference>
<dbReference type="KEGG" id="nso:NIASO_01470"/>
<feature type="transmembrane region" description="Helical" evidence="6">
    <location>
        <begin position="170"/>
        <end position="192"/>
    </location>
</feature>
<dbReference type="Pfam" id="PF01943">
    <property type="entry name" value="Polysacc_synt"/>
    <property type="match status" value="1"/>
</dbReference>
<name>W0F5I9_9BACT</name>
<evidence type="ECO:0000256" key="2">
    <source>
        <dbReference type="ARBA" id="ARBA00022475"/>
    </source>
</evidence>
<evidence type="ECO:0000256" key="4">
    <source>
        <dbReference type="ARBA" id="ARBA00022989"/>
    </source>
</evidence>
<keyword evidence="4 6" id="KW-1133">Transmembrane helix</keyword>
<proteinExistence type="predicted"/>
<dbReference type="eggNOG" id="COG2244">
    <property type="taxonomic scope" value="Bacteria"/>
</dbReference>
<feature type="transmembrane region" description="Helical" evidence="6">
    <location>
        <begin position="114"/>
        <end position="134"/>
    </location>
</feature>
<sequence>MNLLKTLAKFSVGTWVQALLSLVSTPVIAWLVAPEEFGKSAMFILAYNLTLNVALLAIDQGFARFYNETVSKETLLKSCLPPLIATFAICAIVIELAKKPINEFLFNSSNEHVVHLITLALAGGIMLRLSNVALRMKGMAMRYSAVQILQAVANFAATVAYALFVEASFIALIFGLIVSQIIAAIVAVLLYWQIWAGVFKGLKINKPLMKTVLLYSLPFVPTFLLDWLFQGVDRTFLRIFSNFTQIGLYATASKIAYSLNVVQTGFTTFWFPYSLERYKQDPENTAPFSTVFNVLTCVFSLLILIIIMSQKILLILLPKSYSGVIPIFPMLLLIPMFYTISEVTMVGINFKKKTIQHLYIIIIALCANSISGWFLIPKNGAVGAAAAMAIGYLFFFGCRTYLGLASYHFKINFRKFLISAAFVLVAIILTLLSSIFLYFVCIAGIFVNIFMYKSDLINIKKL</sequence>
<evidence type="ECO:0000256" key="3">
    <source>
        <dbReference type="ARBA" id="ARBA00022692"/>
    </source>
</evidence>
<accession>W0F5I9</accession>
<evidence type="ECO:0008006" key="9">
    <source>
        <dbReference type="Google" id="ProtNLM"/>
    </source>
</evidence>
<dbReference type="InterPro" id="IPR050833">
    <property type="entry name" value="Poly_Biosynth_Transport"/>
</dbReference>
<evidence type="ECO:0000313" key="7">
    <source>
        <dbReference type="EMBL" id="AHF17088.1"/>
    </source>
</evidence>
<protein>
    <recommendedName>
        <fullName evidence="9">Polysaccharide biosynthesis protein</fullName>
    </recommendedName>
</protein>
<feature type="transmembrane region" description="Helical" evidence="6">
    <location>
        <begin position="358"/>
        <end position="376"/>
    </location>
</feature>
<feature type="transmembrane region" description="Helical" evidence="6">
    <location>
        <begin position="249"/>
        <end position="271"/>
    </location>
</feature>
<keyword evidence="8" id="KW-1185">Reference proteome</keyword>
<feature type="transmembrane region" description="Helical" evidence="6">
    <location>
        <begin position="75"/>
        <end position="94"/>
    </location>
</feature>
<keyword evidence="5 6" id="KW-0472">Membrane</keyword>
<dbReference type="RefSeq" id="WP_008582045.1">
    <property type="nucleotide sequence ID" value="NZ_CP007035.1"/>
</dbReference>
<feature type="transmembrane region" description="Helical" evidence="6">
    <location>
        <begin position="416"/>
        <end position="446"/>
    </location>
</feature>
<gene>
    <name evidence="7" type="ORF">NIASO_01470</name>
</gene>
<comment type="subcellular location">
    <subcellularLocation>
        <location evidence="1">Cell membrane</location>
        <topology evidence="1">Multi-pass membrane protein</topology>
    </subcellularLocation>
</comment>
<reference evidence="7 8" key="1">
    <citation type="submission" date="2013-12" db="EMBL/GenBank/DDBJ databases">
        <authorList>
            <consortium name="DOE Joint Genome Institute"/>
            <person name="Eisen J."/>
            <person name="Huntemann M."/>
            <person name="Han J."/>
            <person name="Chen A."/>
            <person name="Kyrpides N."/>
            <person name="Mavromatis K."/>
            <person name="Markowitz V."/>
            <person name="Palaniappan K."/>
            <person name="Ivanova N."/>
            <person name="Schaumberg A."/>
            <person name="Pati A."/>
            <person name="Liolios K."/>
            <person name="Nordberg H.P."/>
            <person name="Cantor M.N."/>
            <person name="Hua S.X."/>
            <person name="Woyke T."/>
        </authorList>
    </citation>
    <scope>NUCLEOTIDE SEQUENCE [LARGE SCALE GENOMIC DNA]</scope>
    <source>
        <strain evidence="8">DSM 19437</strain>
    </source>
</reference>
<keyword evidence="3 6" id="KW-0812">Transmembrane</keyword>
<feature type="transmembrane region" description="Helical" evidence="6">
    <location>
        <begin position="12"/>
        <end position="32"/>
    </location>
</feature>
<dbReference type="OrthoDB" id="9770347at2"/>
<evidence type="ECO:0000256" key="5">
    <source>
        <dbReference type="ARBA" id="ARBA00023136"/>
    </source>
</evidence>
<dbReference type="STRING" id="929713.NIASO_01470"/>
<feature type="transmembrane region" description="Helical" evidence="6">
    <location>
        <begin position="323"/>
        <end position="346"/>
    </location>
</feature>
<evidence type="ECO:0000313" key="8">
    <source>
        <dbReference type="Proteomes" id="UP000003586"/>
    </source>
</evidence>
<dbReference type="InterPro" id="IPR002797">
    <property type="entry name" value="Polysacc_synth"/>
</dbReference>
<evidence type="ECO:0000256" key="6">
    <source>
        <dbReference type="SAM" id="Phobius"/>
    </source>
</evidence>
<evidence type="ECO:0000256" key="1">
    <source>
        <dbReference type="ARBA" id="ARBA00004651"/>
    </source>
</evidence>
<feature type="transmembrane region" description="Helical" evidence="6">
    <location>
        <begin position="146"/>
        <end position="164"/>
    </location>
</feature>
<dbReference type="PANTHER" id="PTHR30250:SF11">
    <property type="entry name" value="O-ANTIGEN TRANSPORTER-RELATED"/>
    <property type="match status" value="1"/>
</dbReference>
<feature type="transmembrane region" description="Helical" evidence="6">
    <location>
        <begin position="212"/>
        <end position="229"/>
    </location>
</feature>
<keyword evidence="2" id="KW-1003">Cell membrane</keyword>
<dbReference type="HOGENOM" id="CLU_022017_7_5_10"/>
<dbReference type="PANTHER" id="PTHR30250">
    <property type="entry name" value="PST FAMILY PREDICTED COLANIC ACID TRANSPORTER"/>
    <property type="match status" value="1"/>
</dbReference>
<feature type="transmembrane region" description="Helical" evidence="6">
    <location>
        <begin position="292"/>
        <end position="317"/>
    </location>
</feature>
<dbReference type="Proteomes" id="UP000003586">
    <property type="component" value="Chromosome"/>
</dbReference>
<dbReference type="GO" id="GO:0005886">
    <property type="term" value="C:plasma membrane"/>
    <property type="evidence" value="ECO:0007669"/>
    <property type="project" value="UniProtKB-SubCell"/>
</dbReference>
<organism evidence="7 8">
    <name type="scientific">Niabella soli DSM 19437</name>
    <dbReference type="NCBI Taxonomy" id="929713"/>
    <lineage>
        <taxon>Bacteria</taxon>
        <taxon>Pseudomonadati</taxon>
        <taxon>Bacteroidota</taxon>
        <taxon>Chitinophagia</taxon>
        <taxon>Chitinophagales</taxon>
        <taxon>Chitinophagaceae</taxon>
        <taxon>Niabella</taxon>
    </lineage>
</organism>
<feature type="transmembrane region" description="Helical" evidence="6">
    <location>
        <begin position="382"/>
        <end position="404"/>
    </location>
</feature>
<dbReference type="AlphaFoldDB" id="W0F5I9"/>
<feature type="transmembrane region" description="Helical" evidence="6">
    <location>
        <begin position="44"/>
        <end position="63"/>
    </location>
</feature>